<protein>
    <recommendedName>
        <fullName evidence="4">DUF3800 domain-containing protein</fullName>
    </recommendedName>
</protein>
<accession>A0A3M4BJ86</accession>
<reference evidence="2 3" key="1">
    <citation type="submission" date="2018-08" db="EMBL/GenBank/DDBJ databases">
        <title>Recombination of ecologically and evolutionarily significant loci maintains genetic cohesion in the Pseudomonas syringae species complex.</title>
        <authorList>
            <person name="Dillon M."/>
            <person name="Thakur S."/>
            <person name="Almeida R.N.D."/>
            <person name="Weir B.S."/>
            <person name="Guttman D.S."/>
        </authorList>
    </citation>
    <scope>NUCLEOTIDE SEQUENCE [LARGE SCALE GENOMIC DNA]</scope>
    <source>
        <strain evidence="2 3">ICMP 4330</strain>
    </source>
</reference>
<sequence length="316" mass="35793">MCLPSEARLREIAAGFRVSSIGKSLGMHYVAYLDEFGHVGQYVARNHPKYKTSPVFGLGGMLIPAHEVREFAIYFYKLKCQLLSYDLVHDNPGNLPAYQWEKKGSQLYAPRNVQKYKELRRSTFRLLSHIKEIKGHVFYTGEHKTTDPDAHDSTETFKRQLLQSVRKIDRFCAKEGSTFILVLDEQKAGNEWRERNVEACTLAMFEDASEKCRTMIEPPLQGESYLFQTLQCADWLCGLIGRLTALSVAPDEYPDWQLFDTYFSERLAVVELPCSGLEHQKTADISAEEAGEAMPDAEGPLVGMLSDVDGRHSPGQ</sequence>
<name>A0A3M4BJ86_9PSED</name>
<dbReference type="Proteomes" id="UP000267908">
    <property type="component" value="Unassembled WGS sequence"/>
</dbReference>
<organism evidence="2 3">
    <name type="scientific">Pseudomonas syringae pv. delphinii</name>
    <dbReference type="NCBI Taxonomy" id="192088"/>
    <lineage>
        <taxon>Bacteria</taxon>
        <taxon>Pseudomonadati</taxon>
        <taxon>Pseudomonadota</taxon>
        <taxon>Gammaproteobacteria</taxon>
        <taxon>Pseudomonadales</taxon>
        <taxon>Pseudomonadaceae</taxon>
        <taxon>Pseudomonas</taxon>
    </lineage>
</organism>
<feature type="region of interest" description="Disordered" evidence="1">
    <location>
        <begin position="287"/>
        <end position="316"/>
    </location>
</feature>
<evidence type="ECO:0000313" key="3">
    <source>
        <dbReference type="Proteomes" id="UP000267908"/>
    </source>
</evidence>
<evidence type="ECO:0008006" key="4">
    <source>
        <dbReference type="Google" id="ProtNLM"/>
    </source>
</evidence>
<dbReference type="AlphaFoldDB" id="A0A3M4BJ86"/>
<proteinExistence type="predicted"/>
<evidence type="ECO:0000256" key="1">
    <source>
        <dbReference type="SAM" id="MobiDB-lite"/>
    </source>
</evidence>
<gene>
    <name evidence="2" type="ORF">ALQ28_200022</name>
</gene>
<dbReference type="InterPro" id="IPR024524">
    <property type="entry name" value="DUF3800"/>
</dbReference>
<comment type="caution">
    <text evidence="2">The sequence shown here is derived from an EMBL/GenBank/DDBJ whole genome shotgun (WGS) entry which is preliminary data.</text>
</comment>
<evidence type="ECO:0000313" key="2">
    <source>
        <dbReference type="EMBL" id="RMP18620.1"/>
    </source>
</evidence>
<dbReference type="Pfam" id="PF12686">
    <property type="entry name" value="DUF3800"/>
    <property type="match status" value="1"/>
</dbReference>
<dbReference type="EMBL" id="RBQG01000021">
    <property type="protein sequence ID" value="RMP18620.1"/>
    <property type="molecule type" value="Genomic_DNA"/>
</dbReference>